<evidence type="ECO:0000313" key="5">
    <source>
        <dbReference type="Proteomes" id="UP001515480"/>
    </source>
</evidence>
<dbReference type="SMART" id="SM00054">
    <property type="entry name" value="EFh"/>
    <property type="match status" value="1"/>
</dbReference>
<dbReference type="Pfam" id="PF13405">
    <property type="entry name" value="EF-hand_6"/>
    <property type="match status" value="1"/>
</dbReference>
<dbReference type="InterPro" id="IPR002048">
    <property type="entry name" value="EF_hand_dom"/>
</dbReference>
<dbReference type="InterPro" id="IPR018247">
    <property type="entry name" value="EF_Hand_1_Ca_BS"/>
</dbReference>
<comment type="caution">
    <text evidence="4">The sequence shown here is derived from an EMBL/GenBank/DDBJ whole genome shotgun (WGS) entry which is preliminary data.</text>
</comment>
<organism evidence="4 5">
    <name type="scientific">Prymnesium parvum</name>
    <name type="common">Toxic golden alga</name>
    <dbReference type="NCBI Taxonomy" id="97485"/>
    <lineage>
        <taxon>Eukaryota</taxon>
        <taxon>Haptista</taxon>
        <taxon>Haptophyta</taxon>
        <taxon>Prymnesiophyceae</taxon>
        <taxon>Prymnesiales</taxon>
        <taxon>Prymnesiaceae</taxon>
        <taxon>Prymnesium</taxon>
    </lineage>
</organism>
<gene>
    <name evidence="4" type="ORF">AB1Y20_020453</name>
</gene>
<evidence type="ECO:0000256" key="2">
    <source>
        <dbReference type="SAM" id="MobiDB-lite"/>
    </source>
</evidence>
<feature type="region of interest" description="Disordered" evidence="2">
    <location>
        <begin position="104"/>
        <end position="141"/>
    </location>
</feature>
<reference evidence="4 5" key="1">
    <citation type="journal article" date="2024" name="Science">
        <title>Giant polyketide synthase enzymes in the biosynthesis of giant marine polyether toxins.</title>
        <authorList>
            <person name="Fallon T.R."/>
            <person name="Shende V.V."/>
            <person name="Wierzbicki I.H."/>
            <person name="Pendleton A.L."/>
            <person name="Watervoot N.F."/>
            <person name="Auber R.P."/>
            <person name="Gonzalez D.J."/>
            <person name="Wisecaver J.H."/>
            <person name="Moore B.S."/>
        </authorList>
    </citation>
    <scope>NUCLEOTIDE SEQUENCE [LARGE SCALE GENOMIC DNA]</scope>
    <source>
        <strain evidence="4 5">12B1</strain>
    </source>
</reference>
<keyword evidence="1" id="KW-0106">Calcium</keyword>
<accession>A0AB34JTQ2</accession>
<dbReference type="SUPFAM" id="SSF47473">
    <property type="entry name" value="EF-hand"/>
    <property type="match status" value="1"/>
</dbReference>
<name>A0AB34JTQ2_PRYPA</name>
<dbReference type="GO" id="GO:0005509">
    <property type="term" value="F:calcium ion binding"/>
    <property type="evidence" value="ECO:0007669"/>
    <property type="project" value="InterPro"/>
</dbReference>
<dbReference type="PROSITE" id="PS50222">
    <property type="entry name" value="EF_HAND_2"/>
    <property type="match status" value="1"/>
</dbReference>
<feature type="region of interest" description="Disordered" evidence="2">
    <location>
        <begin position="179"/>
        <end position="206"/>
    </location>
</feature>
<dbReference type="Gene3D" id="1.10.238.10">
    <property type="entry name" value="EF-hand"/>
    <property type="match status" value="1"/>
</dbReference>
<protein>
    <recommendedName>
        <fullName evidence="3">EF-hand domain-containing protein</fullName>
    </recommendedName>
</protein>
<feature type="domain" description="EF-hand" evidence="3">
    <location>
        <begin position="4"/>
        <end position="39"/>
    </location>
</feature>
<proteinExistence type="predicted"/>
<dbReference type="EMBL" id="JBGBPQ010000004">
    <property type="protein sequence ID" value="KAL1525599.1"/>
    <property type="molecule type" value="Genomic_DNA"/>
</dbReference>
<evidence type="ECO:0000256" key="1">
    <source>
        <dbReference type="ARBA" id="ARBA00022837"/>
    </source>
</evidence>
<dbReference type="CDD" id="cd00051">
    <property type="entry name" value="EFh"/>
    <property type="match status" value="1"/>
</dbReference>
<dbReference type="AlphaFoldDB" id="A0AB34JTQ2"/>
<evidence type="ECO:0000259" key="3">
    <source>
        <dbReference type="PROSITE" id="PS50222"/>
    </source>
</evidence>
<sequence>MEDATSAHIQVAFGLFDVDGSGDLDADELTDALSTLGVHTTREEVWRMVERFAKAPEDGSPPTTLSKLEFEDLVQSLIASQNAGLLPMHEPLPSTHHSVPAHLSAEHSTFPGGERAAASYERPPPPIKVNPSCRPSDDSFSALPPSAALHQAARLVHAARNGPTAHVPRPLAPLQPRHEVVGASQSGRAADGKRTRRHSQQAVHSVRCTSAPLQPVALRPTHPVHL</sequence>
<dbReference type="Proteomes" id="UP001515480">
    <property type="component" value="Unassembled WGS sequence"/>
</dbReference>
<dbReference type="PROSITE" id="PS00018">
    <property type="entry name" value="EF_HAND_1"/>
    <property type="match status" value="1"/>
</dbReference>
<keyword evidence="5" id="KW-1185">Reference proteome</keyword>
<evidence type="ECO:0000313" key="4">
    <source>
        <dbReference type="EMBL" id="KAL1525599.1"/>
    </source>
</evidence>
<dbReference type="InterPro" id="IPR011992">
    <property type="entry name" value="EF-hand-dom_pair"/>
</dbReference>